<keyword evidence="6 9" id="KW-0061">Asparagine biosynthesis</keyword>
<dbReference type="PANTHER" id="PTHR43284">
    <property type="entry name" value="ASPARAGINE SYNTHETASE (GLUTAMINE-HYDROLYZING)"/>
    <property type="match status" value="1"/>
</dbReference>
<dbReference type="Pfam" id="PF00733">
    <property type="entry name" value="Asn_synthase"/>
    <property type="match status" value="1"/>
</dbReference>
<gene>
    <name evidence="13" type="ORF">BTT61001_02356</name>
</gene>
<dbReference type="InterPro" id="IPR033738">
    <property type="entry name" value="AsnB_N"/>
</dbReference>
<dbReference type="EMBL" id="FMBI01000028">
    <property type="protein sequence ID" value="SCC29584.1"/>
    <property type="molecule type" value="Genomic_DNA"/>
</dbReference>
<dbReference type="CDD" id="cd00712">
    <property type="entry name" value="AsnB"/>
    <property type="match status" value="1"/>
</dbReference>
<dbReference type="Pfam" id="PF13537">
    <property type="entry name" value="GATase_7"/>
    <property type="match status" value="1"/>
</dbReference>
<dbReference type="InterPro" id="IPR051786">
    <property type="entry name" value="ASN_synthetase/amidase"/>
</dbReference>
<evidence type="ECO:0000256" key="9">
    <source>
        <dbReference type="PIRSR" id="PIRSR001589-1"/>
    </source>
</evidence>
<feature type="binding site" evidence="10">
    <location>
        <begin position="376"/>
        <end position="377"/>
    </location>
    <ligand>
        <name>ATP</name>
        <dbReference type="ChEBI" id="CHEBI:30616"/>
    </ligand>
</feature>
<dbReference type="InterPro" id="IPR006426">
    <property type="entry name" value="Asn_synth_AEB"/>
</dbReference>
<feature type="domain" description="Glutamine amidotransferase type-2" evidence="12">
    <location>
        <begin position="2"/>
        <end position="216"/>
    </location>
</feature>
<dbReference type="InterPro" id="IPR017932">
    <property type="entry name" value="GATase_2_dom"/>
</dbReference>
<evidence type="ECO:0000259" key="12">
    <source>
        <dbReference type="PROSITE" id="PS51278"/>
    </source>
</evidence>
<evidence type="ECO:0000256" key="11">
    <source>
        <dbReference type="PIRSR" id="PIRSR001589-3"/>
    </source>
</evidence>
<dbReference type="Proteomes" id="UP000195991">
    <property type="component" value="Unassembled WGS sequence"/>
</dbReference>
<sequence length="608" mass="70053">MCGIAGWIDWSKDLSNEQETLKKMTDAIIHRGPDAEGHWFSKRAALGHRRLIVIDPEGGLQPMLYKDGNDTIGLTFNGEIYNYQELRKELEEKSHEFQTKSDTEVLLHAYLEWQEDCVQHLNGIFAFGIWDERFGKLMLGRDHLGVKPLFFAQRGSAILFGSELKVLLSHPLVDAEVDKEGLSEIFCLGPTRTPGHAIFKDIHEVRAGHYMTFTSNGSNTTQYWKLESKNHIDDIDMTVETIRSILQDTVKRQLIADRPVVSMLSGGLDSSGLTGLAGNEFGNKGEHLHTYSLNFINDEKDFEQDFLRFDRDEPWVKRVAEYVGTKHHSIELGSDSLIEHLLIPMRARDLPGVGELETSLYLLFKEMKKGATVALSGESADEVFSGYPWFHQEKFLDAEIFPWSVNLWYSTEILSEDFKEKISPEKYQKQKFEDAVAEVPFLEGESDLQMKQRQMSYMFITRFLPFMLERKDRTSMMNGFEVRVPFCDYRLVEYLWNVPFEMKSIDNIEKGILRRAFENVLPEDVLYRKKSAYPSTKDASYLQGISDWMLHVLNNPESPILPLINVERVRAIAEGKDEVISGNDARGIIDYLLQVNSWLQEYNIKLVW</sequence>
<dbReference type="PROSITE" id="PS51278">
    <property type="entry name" value="GATASE_TYPE_2"/>
    <property type="match status" value="1"/>
</dbReference>
<dbReference type="PIRSF" id="PIRSF001589">
    <property type="entry name" value="Asn_synthetase_glu-h"/>
    <property type="match status" value="1"/>
</dbReference>
<dbReference type="Gene3D" id="3.60.20.10">
    <property type="entry name" value="Glutamine Phosphoribosylpyrophosphate, subunit 1, domain 1"/>
    <property type="match status" value="1"/>
</dbReference>
<keyword evidence="13" id="KW-0436">Ligase</keyword>
<evidence type="ECO:0000256" key="10">
    <source>
        <dbReference type="PIRSR" id="PIRSR001589-2"/>
    </source>
</evidence>
<dbReference type="SUPFAM" id="SSF52402">
    <property type="entry name" value="Adenine nucleotide alpha hydrolases-like"/>
    <property type="match status" value="1"/>
</dbReference>
<dbReference type="EC" id="6.3.5.4" evidence="3"/>
<comment type="similarity">
    <text evidence="2">Belongs to the asparagine synthetase family.</text>
</comment>
<evidence type="ECO:0000256" key="2">
    <source>
        <dbReference type="ARBA" id="ARBA00005752"/>
    </source>
</evidence>
<evidence type="ECO:0000256" key="3">
    <source>
        <dbReference type="ARBA" id="ARBA00012737"/>
    </source>
</evidence>
<evidence type="ECO:0000256" key="8">
    <source>
        <dbReference type="ARBA" id="ARBA00048741"/>
    </source>
</evidence>
<dbReference type="GO" id="GO:0006529">
    <property type="term" value="P:asparagine biosynthetic process"/>
    <property type="evidence" value="ECO:0007669"/>
    <property type="project" value="UniProtKB-KW"/>
</dbReference>
<feature type="site" description="Important for beta-aspartyl-AMP intermediate formation" evidence="11">
    <location>
        <position position="378"/>
    </location>
</feature>
<keyword evidence="4 10" id="KW-0547">Nucleotide-binding</keyword>
<dbReference type="InterPro" id="IPR014729">
    <property type="entry name" value="Rossmann-like_a/b/a_fold"/>
</dbReference>
<dbReference type="Gene3D" id="3.40.50.620">
    <property type="entry name" value="HUPs"/>
    <property type="match status" value="1"/>
</dbReference>
<comment type="pathway">
    <text evidence="1">Amino-acid biosynthesis; L-asparagine biosynthesis; L-asparagine from L-aspartate (L-Gln route): step 1/1.</text>
</comment>
<evidence type="ECO:0000256" key="7">
    <source>
        <dbReference type="ARBA" id="ARBA00022962"/>
    </source>
</evidence>
<dbReference type="NCBIfam" id="TIGR01536">
    <property type="entry name" value="asn_synth_AEB"/>
    <property type="match status" value="1"/>
</dbReference>
<keyword evidence="7 9" id="KW-0315">Glutamine amidotransferase</keyword>
<protein>
    <recommendedName>
        <fullName evidence="3">asparagine synthase (glutamine-hydrolyzing)</fullName>
        <ecNumber evidence="3">6.3.5.4</ecNumber>
    </recommendedName>
</protein>
<dbReference type="CDD" id="cd01991">
    <property type="entry name" value="Asn_synthase_B_C"/>
    <property type="match status" value="1"/>
</dbReference>
<dbReference type="RefSeq" id="WP_087986070.1">
    <property type="nucleotide sequence ID" value="NZ_FMBI01000028.1"/>
</dbReference>
<keyword evidence="9" id="KW-0028">Amino-acid biosynthesis</keyword>
<dbReference type="GO" id="GO:0005524">
    <property type="term" value="F:ATP binding"/>
    <property type="evidence" value="ECO:0007669"/>
    <property type="project" value="UniProtKB-KW"/>
</dbReference>
<feature type="binding site" evidence="10">
    <location>
        <position position="102"/>
    </location>
    <ligand>
        <name>L-glutamine</name>
        <dbReference type="ChEBI" id="CHEBI:58359"/>
    </ligand>
</feature>
<dbReference type="InterPro" id="IPR029055">
    <property type="entry name" value="Ntn_hydrolases_N"/>
</dbReference>
<accession>A0A1C4DDY0</accession>
<dbReference type="PANTHER" id="PTHR43284:SF1">
    <property type="entry name" value="ASPARAGINE SYNTHETASE"/>
    <property type="match status" value="1"/>
</dbReference>
<keyword evidence="5 10" id="KW-0067">ATP-binding</keyword>
<evidence type="ECO:0000256" key="4">
    <source>
        <dbReference type="ARBA" id="ARBA00022741"/>
    </source>
</evidence>
<dbReference type="AlphaFoldDB" id="A0A1C4DDY0"/>
<evidence type="ECO:0000256" key="1">
    <source>
        <dbReference type="ARBA" id="ARBA00005187"/>
    </source>
</evidence>
<proteinExistence type="inferred from homology"/>
<reference evidence="13 14" key="1">
    <citation type="submission" date="2016-08" db="EMBL/GenBank/DDBJ databases">
        <authorList>
            <person name="Seilhamer J.J."/>
        </authorList>
    </citation>
    <scope>NUCLEOTIDE SEQUENCE [LARGE SCALE GENOMIC DNA]</scope>
    <source>
        <strain evidence="13 14">IEBC_T61001</strain>
    </source>
</reference>
<evidence type="ECO:0000256" key="5">
    <source>
        <dbReference type="ARBA" id="ARBA00022840"/>
    </source>
</evidence>
<evidence type="ECO:0000256" key="6">
    <source>
        <dbReference type="ARBA" id="ARBA00022888"/>
    </source>
</evidence>
<feature type="active site" description="For GATase activity" evidence="9">
    <location>
        <position position="2"/>
    </location>
</feature>
<dbReference type="GO" id="GO:0004066">
    <property type="term" value="F:asparagine synthase (glutamine-hydrolyzing) activity"/>
    <property type="evidence" value="ECO:0007669"/>
    <property type="project" value="UniProtKB-EC"/>
</dbReference>
<organism evidence="13 14">
    <name type="scientific">Bacillus thuringiensis</name>
    <dbReference type="NCBI Taxonomy" id="1428"/>
    <lineage>
        <taxon>Bacteria</taxon>
        <taxon>Bacillati</taxon>
        <taxon>Bacillota</taxon>
        <taxon>Bacilli</taxon>
        <taxon>Bacillales</taxon>
        <taxon>Bacillaceae</taxon>
        <taxon>Bacillus</taxon>
        <taxon>Bacillus cereus group</taxon>
    </lineage>
</organism>
<name>A0A1C4DDY0_BACTU</name>
<dbReference type="InterPro" id="IPR001962">
    <property type="entry name" value="Asn_synthase"/>
</dbReference>
<comment type="catalytic activity">
    <reaction evidence="8">
        <text>L-aspartate + L-glutamine + ATP + H2O = L-asparagine + L-glutamate + AMP + diphosphate + H(+)</text>
        <dbReference type="Rhea" id="RHEA:12228"/>
        <dbReference type="ChEBI" id="CHEBI:15377"/>
        <dbReference type="ChEBI" id="CHEBI:15378"/>
        <dbReference type="ChEBI" id="CHEBI:29985"/>
        <dbReference type="ChEBI" id="CHEBI:29991"/>
        <dbReference type="ChEBI" id="CHEBI:30616"/>
        <dbReference type="ChEBI" id="CHEBI:33019"/>
        <dbReference type="ChEBI" id="CHEBI:58048"/>
        <dbReference type="ChEBI" id="CHEBI:58359"/>
        <dbReference type="ChEBI" id="CHEBI:456215"/>
        <dbReference type="EC" id="6.3.5.4"/>
    </reaction>
</comment>
<evidence type="ECO:0000313" key="13">
    <source>
        <dbReference type="EMBL" id="SCC29584.1"/>
    </source>
</evidence>
<dbReference type="SUPFAM" id="SSF56235">
    <property type="entry name" value="N-terminal nucleophile aminohydrolases (Ntn hydrolases)"/>
    <property type="match status" value="1"/>
</dbReference>
<evidence type="ECO:0000313" key="14">
    <source>
        <dbReference type="Proteomes" id="UP000195991"/>
    </source>
</evidence>